<proteinExistence type="predicted"/>
<protein>
    <submittedName>
        <fullName evidence="2">Unannotated protein</fullName>
    </submittedName>
</protein>
<name>A0A6J7KLV7_9ZZZZ</name>
<reference evidence="2" key="1">
    <citation type="submission" date="2020-05" db="EMBL/GenBank/DDBJ databases">
        <authorList>
            <person name="Chiriac C."/>
            <person name="Salcher M."/>
            <person name="Ghai R."/>
            <person name="Kavagutti S V."/>
        </authorList>
    </citation>
    <scope>NUCLEOTIDE SEQUENCE</scope>
</reference>
<organism evidence="2">
    <name type="scientific">freshwater metagenome</name>
    <dbReference type="NCBI Taxonomy" id="449393"/>
    <lineage>
        <taxon>unclassified sequences</taxon>
        <taxon>metagenomes</taxon>
        <taxon>ecological metagenomes</taxon>
    </lineage>
</organism>
<dbReference type="AlphaFoldDB" id="A0A6J7KLV7"/>
<dbReference type="EMBL" id="CAFBNF010000206">
    <property type="protein sequence ID" value="CAB4954824.1"/>
    <property type="molecule type" value="Genomic_DNA"/>
</dbReference>
<feature type="compositionally biased region" description="Low complexity" evidence="1">
    <location>
        <begin position="1"/>
        <end position="22"/>
    </location>
</feature>
<gene>
    <name evidence="2" type="ORF">UFOPK3773_01619</name>
</gene>
<accession>A0A6J7KLV7</accession>
<evidence type="ECO:0000256" key="1">
    <source>
        <dbReference type="SAM" id="MobiDB-lite"/>
    </source>
</evidence>
<feature type="region of interest" description="Disordered" evidence="1">
    <location>
        <begin position="1"/>
        <end position="45"/>
    </location>
</feature>
<sequence>MPVYTTRSFSSSATESTPASSSSRHDSPIQLSASACEGNDGDTGGAESEVAFEVIVYVQVQGMGRV</sequence>
<evidence type="ECO:0000313" key="2">
    <source>
        <dbReference type="EMBL" id="CAB4954824.1"/>
    </source>
</evidence>